<name>A0A1Y5PQ51_9MYCO</name>
<protein>
    <submittedName>
        <fullName evidence="1">Uncharacterized protein</fullName>
    </submittedName>
</protein>
<evidence type="ECO:0000313" key="1">
    <source>
        <dbReference type="EMBL" id="SBS78261.1"/>
    </source>
</evidence>
<organism evidence="1">
    <name type="scientific">uncultured Mycobacterium sp</name>
    <dbReference type="NCBI Taxonomy" id="171292"/>
    <lineage>
        <taxon>Bacteria</taxon>
        <taxon>Bacillati</taxon>
        <taxon>Actinomycetota</taxon>
        <taxon>Actinomycetes</taxon>
        <taxon>Mycobacteriales</taxon>
        <taxon>Mycobacteriaceae</taxon>
        <taxon>Mycobacterium</taxon>
        <taxon>environmental samples</taxon>
    </lineage>
</organism>
<sequence>MDLTCYERALYVISLYRDQDAEDRSRALETIRQTETRPLVVIAMIRIAAMLAKNTHVTDGFAEQLWKSPYCELEDGILNITDQVLAALDDDPAQAGYWEDMLRIPELLAAQES</sequence>
<dbReference type="AlphaFoldDB" id="A0A1Y5PQ51"/>
<reference evidence="1" key="1">
    <citation type="submission" date="2016-03" db="EMBL/GenBank/DDBJ databases">
        <authorList>
            <person name="Ploux O."/>
        </authorList>
    </citation>
    <scope>NUCLEOTIDE SEQUENCE</scope>
    <source>
        <strain evidence="1">UC10</strain>
    </source>
</reference>
<proteinExistence type="predicted"/>
<gene>
    <name evidence="1" type="ORF">MHPYR_530048</name>
</gene>
<dbReference type="EMBL" id="FLQS01000049">
    <property type="protein sequence ID" value="SBS78261.1"/>
    <property type="molecule type" value="Genomic_DNA"/>
</dbReference>
<accession>A0A1Y5PQ51</accession>